<sequence length="157" mass="16228">MSLTKCRSLCSPSAAATPSSTSLKGEPSVSKKSSSEFISRAAAGGPASLRRDAIESSGVSGRRGTSPPSGADAPWCRSSLHLEITLCTPCAVPSFVDGVVAGLRPFLRGDFTAAGRMRACRAGLFLEASMPEIGSVAFHGWRVVCARTLVMSALVPL</sequence>
<name>R7QTB7_CHOCR</name>
<proteinExistence type="predicted"/>
<protein>
    <submittedName>
        <fullName evidence="2">Uncharacterized protein</fullName>
    </submittedName>
</protein>
<dbReference type="Gramene" id="CDF40953">
    <property type="protein sequence ID" value="CDF40953"/>
    <property type="gene ID" value="CHC_T00007545001"/>
</dbReference>
<dbReference type="KEGG" id="ccp:CHC_T00007545001"/>
<accession>R7QTB7</accession>
<keyword evidence="3" id="KW-1185">Reference proteome</keyword>
<dbReference type="RefSeq" id="XP_005711247.1">
    <property type="nucleotide sequence ID" value="XM_005711190.1"/>
</dbReference>
<evidence type="ECO:0000313" key="2">
    <source>
        <dbReference type="EMBL" id="CDF40953.1"/>
    </source>
</evidence>
<dbReference type="AlphaFoldDB" id="R7QTB7"/>
<feature type="compositionally biased region" description="Low complexity" evidence="1">
    <location>
        <begin position="11"/>
        <end position="32"/>
    </location>
</feature>
<dbReference type="Proteomes" id="UP000012073">
    <property type="component" value="Unassembled WGS sequence"/>
</dbReference>
<dbReference type="GeneID" id="17318960"/>
<evidence type="ECO:0000313" key="3">
    <source>
        <dbReference type="Proteomes" id="UP000012073"/>
    </source>
</evidence>
<dbReference type="EMBL" id="HG002285">
    <property type="protein sequence ID" value="CDF40953.1"/>
    <property type="molecule type" value="Genomic_DNA"/>
</dbReference>
<feature type="region of interest" description="Disordered" evidence="1">
    <location>
        <begin position="1"/>
        <end position="72"/>
    </location>
</feature>
<reference evidence="3" key="1">
    <citation type="journal article" date="2013" name="Proc. Natl. Acad. Sci. U.S.A.">
        <title>Genome structure and metabolic features in the red seaweed Chondrus crispus shed light on evolution of the Archaeplastida.</title>
        <authorList>
            <person name="Collen J."/>
            <person name="Porcel B."/>
            <person name="Carre W."/>
            <person name="Ball S.G."/>
            <person name="Chaparro C."/>
            <person name="Tonon T."/>
            <person name="Barbeyron T."/>
            <person name="Michel G."/>
            <person name="Noel B."/>
            <person name="Valentin K."/>
            <person name="Elias M."/>
            <person name="Artiguenave F."/>
            <person name="Arun A."/>
            <person name="Aury J.M."/>
            <person name="Barbosa-Neto J.F."/>
            <person name="Bothwell J.H."/>
            <person name="Bouget F.Y."/>
            <person name="Brillet L."/>
            <person name="Cabello-Hurtado F."/>
            <person name="Capella-Gutierrez S."/>
            <person name="Charrier B."/>
            <person name="Cladiere L."/>
            <person name="Cock J.M."/>
            <person name="Coelho S.M."/>
            <person name="Colleoni C."/>
            <person name="Czjzek M."/>
            <person name="Da Silva C."/>
            <person name="Delage L."/>
            <person name="Denoeud F."/>
            <person name="Deschamps P."/>
            <person name="Dittami S.M."/>
            <person name="Gabaldon T."/>
            <person name="Gachon C.M."/>
            <person name="Groisillier A."/>
            <person name="Herve C."/>
            <person name="Jabbari K."/>
            <person name="Katinka M."/>
            <person name="Kloareg B."/>
            <person name="Kowalczyk N."/>
            <person name="Labadie K."/>
            <person name="Leblanc C."/>
            <person name="Lopez P.J."/>
            <person name="McLachlan D.H."/>
            <person name="Meslet-Cladiere L."/>
            <person name="Moustafa A."/>
            <person name="Nehr Z."/>
            <person name="Nyvall Collen P."/>
            <person name="Panaud O."/>
            <person name="Partensky F."/>
            <person name="Poulain J."/>
            <person name="Rensing S.A."/>
            <person name="Rousvoal S."/>
            <person name="Samson G."/>
            <person name="Symeonidi A."/>
            <person name="Weissenbach J."/>
            <person name="Zambounis A."/>
            <person name="Wincker P."/>
            <person name="Boyen C."/>
        </authorList>
    </citation>
    <scope>NUCLEOTIDE SEQUENCE [LARGE SCALE GENOMIC DNA]</scope>
    <source>
        <strain evidence="3">cv. Stackhouse</strain>
    </source>
</reference>
<evidence type="ECO:0000256" key="1">
    <source>
        <dbReference type="SAM" id="MobiDB-lite"/>
    </source>
</evidence>
<gene>
    <name evidence="2" type="ORF">CHC_T00007545001</name>
</gene>
<organism evidence="2 3">
    <name type="scientific">Chondrus crispus</name>
    <name type="common">Carrageen Irish moss</name>
    <name type="synonym">Polymorpha crispa</name>
    <dbReference type="NCBI Taxonomy" id="2769"/>
    <lineage>
        <taxon>Eukaryota</taxon>
        <taxon>Rhodophyta</taxon>
        <taxon>Florideophyceae</taxon>
        <taxon>Rhodymeniophycidae</taxon>
        <taxon>Gigartinales</taxon>
        <taxon>Gigartinaceae</taxon>
        <taxon>Chondrus</taxon>
    </lineage>
</organism>